<feature type="transmembrane region" description="Helical" evidence="1">
    <location>
        <begin position="172"/>
        <end position="187"/>
    </location>
</feature>
<evidence type="ECO:0000313" key="4">
    <source>
        <dbReference type="Proteomes" id="UP000294650"/>
    </source>
</evidence>
<protein>
    <recommendedName>
        <fullName evidence="2">CAAX prenyl protease 2/Lysostaphin resistance protein A-like domain-containing protein</fullName>
    </recommendedName>
</protein>
<comment type="caution">
    <text evidence="3">The sequence shown here is derived from an EMBL/GenBank/DDBJ whole genome shotgun (WGS) entry which is preliminary data.</text>
</comment>
<keyword evidence="1" id="KW-0812">Transmembrane</keyword>
<dbReference type="RefSeq" id="WP_132372619.1">
    <property type="nucleotide sequence ID" value="NZ_SMAN01000020.1"/>
</dbReference>
<feature type="transmembrane region" description="Helical" evidence="1">
    <location>
        <begin position="7"/>
        <end position="31"/>
    </location>
</feature>
<feature type="transmembrane region" description="Helical" evidence="1">
    <location>
        <begin position="149"/>
        <end position="166"/>
    </location>
</feature>
<feature type="transmembrane region" description="Helical" evidence="1">
    <location>
        <begin position="37"/>
        <end position="56"/>
    </location>
</feature>
<organism evidence="3 4">
    <name type="scientific">Melghiribacillus thermohalophilus</name>
    <dbReference type="NCBI Taxonomy" id="1324956"/>
    <lineage>
        <taxon>Bacteria</taxon>
        <taxon>Bacillati</taxon>
        <taxon>Bacillota</taxon>
        <taxon>Bacilli</taxon>
        <taxon>Bacillales</taxon>
        <taxon>Bacillaceae</taxon>
        <taxon>Melghiribacillus</taxon>
    </lineage>
</organism>
<evidence type="ECO:0000259" key="2">
    <source>
        <dbReference type="Pfam" id="PF02517"/>
    </source>
</evidence>
<sequence>MPKHYWYVMLTYIIMQLSSIIGIPLLVLFRIPEEHIVSTWTIISFTAGLIITLFLLKPEFRRGKRQRADAGKIVLWSILGIFIAIFAQGIAANIEWYLFDIRPGSENTQFLMDIARQTPAFLIVPILYAPILEEIVFRKILFGTFYKKMNFFLAALLSSLIFGIIHMEPEHLLIYASMGLVFAYLYVKTKRIIVPIMAHLGMNSLAVMTQYFLPEEEIERILDQMEQMQTILFGGF</sequence>
<dbReference type="OrthoDB" id="2194912at2"/>
<dbReference type="InterPro" id="IPR052710">
    <property type="entry name" value="CAAX_protease"/>
</dbReference>
<keyword evidence="1" id="KW-0472">Membrane</keyword>
<keyword evidence="1" id="KW-1133">Transmembrane helix</keyword>
<gene>
    <name evidence="3" type="ORF">EDD68_12051</name>
</gene>
<dbReference type="Proteomes" id="UP000294650">
    <property type="component" value="Unassembled WGS sequence"/>
</dbReference>
<dbReference type="PANTHER" id="PTHR36435">
    <property type="entry name" value="SLR1288 PROTEIN"/>
    <property type="match status" value="1"/>
</dbReference>
<dbReference type="GO" id="GO:0080120">
    <property type="term" value="P:CAAX-box protein maturation"/>
    <property type="evidence" value="ECO:0007669"/>
    <property type="project" value="UniProtKB-ARBA"/>
</dbReference>
<name>A0A4R3MW29_9BACI</name>
<evidence type="ECO:0000256" key="1">
    <source>
        <dbReference type="SAM" id="Phobius"/>
    </source>
</evidence>
<dbReference type="PANTHER" id="PTHR36435:SF6">
    <property type="entry name" value="ABORTIVE INFECTION PROTEIN"/>
    <property type="match status" value="1"/>
</dbReference>
<dbReference type="AlphaFoldDB" id="A0A4R3MW29"/>
<dbReference type="Pfam" id="PF02517">
    <property type="entry name" value="Rce1-like"/>
    <property type="match status" value="1"/>
</dbReference>
<dbReference type="InterPro" id="IPR003675">
    <property type="entry name" value="Rce1/LyrA-like_dom"/>
</dbReference>
<reference evidence="3 4" key="1">
    <citation type="submission" date="2019-03" db="EMBL/GenBank/DDBJ databases">
        <title>Genomic Encyclopedia of Type Strains, Phase IV (KMG-IV): sequencing the most valuable type-strain genomes for metagenomic binning, comparative biology and taxonomic classification.</title>
        <authorList>
            <person name="Goeker M."/>
        </authorList>
    </citation>
    <scope>NUCLEOTIDE SEQUENCE [LARGE SCALE GENOMIC DNA]</scope>
    <source>
        <strain evidence="3 4">DSM 25894</strain>
    </source>
</reference>
<dbReference type="EMBL" id="SMAN01000020">
    <property type="protein sequence ID" value="TCT18943.1"/>
    <property type="molecule type" value="Genomic_DNA"/>
</dbReference>
<feature type="domain" description="CAAX prenyl protease 2/Lysostaphin resistance protein A-like" evidence="2">
    <location>
        <begin position="118"/>
        <end position="204"/>
    </location>
</feature>
<feature type="transmembrane region" description="Helical" evidence="1">
    <location>
        <begin position="119"/>
        <end position="137"/>
    </location>
</feature>
<evidence type="ECO:0000313" key="3">
    <source>
        <dbReference type="EMBL" id="TCT18943.1"/>
    </source>
</evidence>
<feature type="transmembrane region" description="Helical" evidence="1">
    <location>
        <begin position="76"/>
        <end position="99"/>
    </location>
</feature>
<accession>A0A4R3MW29</accession>
<proteinExistence type="predicted"/>
<keyword evidence="4" id="KW-1185">Reference proteome</keyword>
<dbReference type="GO" id="GO:0004175">
    <property type="term" value="F:endopeptidase activity"/>
    <property type="evidence" value="ECO:0007669"/>
    <property type="project" value="UniProtKB-ARBA"/>
</dbReference>